<proteinExistence type="predicted"/>
<dbReference type="AlphaFoldDB" id="A0A8C8UDE5"/>
<accession>A0A8C8UDE5</accession>
<reference evidence="1" key="2">
    <citation type="submission" date="2025-08" db="UniProtKB">
        <authorList>
            <consortium name="Ensembl"/>
        </authorList>
    </citation>
    <scope>IDENTIFICATION</scope>
</reference>
<evidence type="ECO:0000313" key="2">
    <source>
        <dbReference type="Proteomes" id="UP000694547"/>
    </source>
</evidence>
<sequence>HRQQEKKEGGLNLFKTLKCNHFAATSPLQFYYKYVEKSSFRLRHYNFFRGGGLNPGPAWYMQRNCLTTEVHLPTLTLISNQSMYYQRMKTLEQINELRPCTGLSR</sequence>
<dbReference type="Ensembl" id="ENSPEMT00000042281.1">
    <property type="protein sequence ID" value="ENSPEMP00000030763.1"/>
    <property type="gene ID" value="ENSPEMG00000029424.1"/>
</dbReference>
<dbReference type="Proteomes" id="UP000694547">
    <property type="component" value="Chromosome 16"/>
</dbReference>
<keyword evidence="2" id="KW-1185">Reference proteome</keyword>
<protein>
    <submittedName>
        <fullName evidence="1">Uncharacterized protein</fullName>
    </submittedName>
</protein>
<name>A0A8C8UDE5_PERMB</name>
<reference evidence="1" key="3">
    <citation type="submission" date="2025-09" db="UniProtKB">
        <authorList>
            <consortium name="Ensembl"/>
        </authorList>
    </citation>
    <scope>IDENTIFICATION</scope>
</reference>
<organism evidence="1 2">
    <name type="scientific">Peromyscus maniculatus bairdii</name>
    <name type="common">Prairie deer mouse</name>
    <dbReference type="NCBI Taxonomy" id="230844"/>
    <lineage>
        <taxon>Eukaryota</taxon>
        <taxon>Metazoa</taxon>
        <taxon>Chordata</taxon>
        <taxon>Craniata</taxon>
        <taxon>Vertebrata</taxon>
        <taxon>Euteleostomi</taxon>
        <taxon>Mammalia</taxon>
        <taxon>Eutheria</taxon>
        <taxon>Euarchontoglires</taxon>
        <taxon>Glires</taxon>
        <taxon>Rodentia</taxon>
        <taxon>Myomorpha</taxon>
        <taxon>Muroidea</taxon>
        <taxon>Cricetidae</taxon>
        <taxon>Neotominae</taxon>
        <taxon>Peromyscus</taxon>
    </lineage>
</organism>
<reference evidence="1 2" key="1">
    <citation type="submission" date="2018-10" db="EMBL/GenBank/DDBJ databases">
        <title>Improved assembly of the deer mouse Peromyscus maniculatus genome.</title>
        <authorList>
            <person name="Lassance J.-M."/>
            <person name="Hoekstra H.E."/>
        </authorList>
    </citation>
    <scope>NUCLEOTIDE SEQUENCE [LARGE SCALE GENOMIC DNA]</scope>
</reference>
<evidence type="ECO:0000313" key="1">
    <source>
        <dbReference type="Ensembl" id="ENSPEMP00000030763.1"/>
    </source>
</evidence>